<gene>
    <name evidence="2" type="ORF">BpHYR1_000859</name>
</gene>
<dbReference type="InterPro" id="IPR011333">
    <property type="entry name" value="SKP1/BTB/POZ_sf"/>
</dbReference>
<organism evidence="2 3">
    <name type="scientific">Brachionus plicatilis</name>
    <name type="common">Marine rotifer</name>
    <name type="synonym">Brachionus muelleri</name>
    <dbReference type="NCBI Taxonomy" id="10195"/>
    <lineage>
        <taxon>Eukaryota</taxon>
        <taxon>Metazoa</taxon>
        <taxon>Spiralia</taxon>
        <taxon>Gnathifera</taxon>
        <taxon>Rotifera</taxon>
        <taxon>Eurotatoria</taxon>
        <taxon>Monogononta</taxon>
        <taxon>Pseudotrocha</taxon>
        <taxon>Ploima</taxon>
        <taxon>Brachionidae</taxon>
        <taxon>Brachionus</taxon>
    </lineage>
</organism>
<dbReference type="AlphaFoldDB" id="A0A3M7S3K9"/>
<proteinExistence type="predicted"/>
<evidence type="ECO:0000256" key="1">
    <source>
        <dbReference type="SAM" id="Coils"/>
    </source>
</evidence>
<name>A0A3M7S3K9_BRAPC</name>
<keyword evidence="3" id="KW-1185">Reference proteome</keyword>
<dbReference type="Proteomes" id="UP000276133">
    <property type="component" value="Unassembled WGS sequence"/>
</dbReference>
<evidence type="ECO:0000313" key="2">
    <source>
        <dbReference type="EMBL" id="RNA30205.1"/>
    </source>
</evidence>
<dbReference type="EMBL" id="REGN01002115">
    <property type="protein sequence ID" value="RNA30205.1"/>
    <property type="molecule type" value="Genomic_DNA"/>
</dbReference>
<comment type="caution">
    <text evidence="2">The sequence shown here is derived from an EMBL/GenBank/DDBJ whole genome shotgun (WGS) entry which is preliminary data.</text>
</comment>
<dbReference type="Gene3D" id="3.30.710.10">
    <property type="entry name" value="Potassium Channel Kv1.1, Chain A"/>
    <property type="match status" value="1"/>
</dbReference>
<dbReference type="OrthoDB" id="684045at2759"/>
<sequence>MHVRELKKIQKFSDIIKKKISKLESSLKKYQKTKQNLKANLILKELNNLTNNFINDTPTFLVKLDNFLAKIKARSKNSSKQKEFRYSLKITSSRIQWMLNELRQNNVTSDSLISQLISKYEKDDGQYGTSKYNVFCVDVYFHLYLFICFNNPKFHLIRKRRVLENRMTITKLNLKYDSRQDTLKSINRNYFRLRFFIKIVLYDSNLKFFEIFIEYLYSGHFDSDYQLNNTELIGLLTLADKYECRSLKYLIEHRLINSLESFSKISDNHEWILDLIDIIILSEQFDLKNLMNTSVDILTETMSKNDVYIEREEFKQLHRNLIKKIEEKLSQNYISEYNI</sequence>
<protein>
    <recommendedName>
        <fullName evidence="4">BTB domain-containing protein</fullName>
    </recommendedName>
</protein>
<evidence type="ECO:0000313" key="3">
    <source>
        <dbReference type="Proteomes" id="UP000276133"/>
    </source>
</evidence>
<evidence type="ECO:0008006" key="4">
    <source>
        <dbReference type="Google" id="ProtNLM"/>
    </source>
</evidence>
<keyword evidence="1" id="KW-0175">Coiled coil</keyword>
<accession>A0A3M7S3K9</accession>
<reference evidence="2 3" key="1">
    <citation type="journal article" date="2018" name="Sci. Rep.">
        <title>Genomic signatures of local adaptation to the degree of environmental predictability in rotifers.</title>
        <authorList>
            <person name="Franch-Gras L."/>
            <person name="Hahn C."/>
            <person name="Garcia-Roger E.M."/>
            <person name="Carmona M.J."/>
            <person name="Serra M."/>
            <person name="Gomez A."/>
        </authorList>
    </citation>
    <scope>NUCLEOTIDE SEQUENCE [LARGE SCALE GENOMIC DNA]</scope>
    <source>
        <strain evidence="2">HYR1</strain>
    </source>
</reference>
<dbReference type="SUPFAM" id="SSF54695">
    <property type="entry name" value="POZ domain"/>
    <property type="match status" value="1"/>
</dbReference>
<feature type="coiled-coil region" evidence="1">
    <location>
        <begin position="20"/>
        <end position="47"/>
    </location>
</feature>